<gene>
    <name evidence="2" type="ORF">FEF27_07575</name>
</gene>
<dbReference type="InterPro" id="IPR001387">
    <property type="entry name" value="Cro/C1-type_HTH"/>
</dbReference>
<evidence type="ECO:0000259" key="1">
    <source>
        <dbReference type="PROSITE" id="PS50943"/>
    </source>
</evidence>
<dbReference type="OrthoDB" id="4955132at2"/>
<evidence type="ECO:0000313" key="3">
    <source>
        <dbReference type="Proteomes" id="UP000306544"/>
    </source>
</evidence>
<dbReference type="SMART" id="SM00530">
    <property type="entry name" value="HTH_XRE"/>
    <property type="match status" value="1"/>
</dbReference>
<dbReference type="RefSeq" id="WP_138170250.1">
    <property type="nucleotide sequence ID" value="NZ_VAWA01000008.1"/>
</dbReference>
<dbReference type="Pfam" id="PF13560">
    <property type="entry name" value="HTH_31"/>
    <property type="match status" value="1"/>
</dbReference>
<proteinExistence type="predicted"/>
<dbReference type="PROSITE" id="PS50943">
    <property type="entry name" value="HTH_CROC1"/>
    <property type="match status" value="1"/>
</dbReference>
<comment type="caution">
    <text evidence="2">The sequence shown here is derived from an EMBL/GenBank/DDBJ whole genome shotgun (WGS) entry which is preliminary data.</text>
</comment>
<accession>A0A5R9AA67</accession>
<dbReference type="InterPro" id="IPR010982">
    <property type="entry name" value="Lambda_DNA-bd_dom_sf"/>
</dbReference>
<dbReference type="SUPFAM" id="SSF47413">
    <property type="entry name" value="lambda repressor-like DNA-binding domains"/>
    <property type="match status" value="1"/>
</dbReference>
<organism evidence="2 3">
    <name type="scientific">Nesterenkonia sphaerica</name>
    <dbReference type="NCBI Taxonomy" id="1804988"/>
    <lineage>
        <taxon>Bacteria</taxon>
        <taxon>Bacillati</taxon>
        <taxon>Actinomycetota</taxon>
        <taxon>Actinomycetes</taxon>
        <taxon>Micrococcales</taxon>
        <taxon>Micrococcaceae</taxon>
        <taxon>Nesterenkonia</taxon>
    </lineage>
</organism>
<dbReference type="AlphaFoldDB" id="A0A5R9AA67"/>
<sequence>MTDDLEAPGTLRHVLSRDQLEEMRFREAVNRLRTDQGLSQGELARRMVSEGWEHFNQATISRIEKGTRPVRLGEARALARVLNTDVGYMISETESSQHLSEFWALRQEALNFKKRVDLAVRGWSDAVARLRYLLTIMDLEKIKFLLTTENQVPFEAAVAQVRRMTKLDIGEFARNAQRMHETKPEFPGDDQEN</sequence>
<dbReference type="Proteomes" id="UP000306544">
    <property type="component" value="Unassembled WGS sequence"/>
</dbReference>
<reference evidence="2 3" key="1">
    <citation type="submission" date="2019-05" db="EMBL/GenBank/DDBJ databases">
        <title>Nesterenkonia sp. GY239, isolated from the Southern Atlantic Ocean.</title>
        <authorList>
            <person name="Zhang G."/>
        </authorList>
    </citation>
    <scope>NUCLEOTIDE SEQUENCE [LARGE SCALE GENOMIC DNA]</scope>
    <source>
        <strain evidence="2 3">GY239</strain>
    </source>
</reference>
<dbReference type="GO" id="GO:0003677">
    <property type="term" value="F:DNA binding"/>
    <property type="evidence" value="ECO:0007669"/>
    <property type="project" value="InterPro"/>
</dbReference>
<keyword evidence="3" id="KW-1185">Reference proteome</keyword>
<dbReference type="EMBL" id="VAWA01000008">
    <property type="protein sequence ID" value="TLP75508.1"/>
    <property type="molecule type" value="Genomic_DNA"/>
</dbReference>
<evidence type="ECO:0000313" key="2">
    <source>
        <dbReference type="EMBL" id="TLP75508.1"/>
    </source>
</evidence>
<dbReference type="Gene3D" id="1.10.260.40">
    <property type="entry name" value="lambda repressor-like DNA-binding domains"/>
    <property type="match status" value="1"/>
</dbReference>
<dbReference type="CDD" id="cd00093">
    <property type="entry name" value="HTH_XRE"/>
    <property type="match status" value="1"/>
</dbReference>
<feature type="domain" description="HTH cro/C1-type" evidence="1">
    <location>
        <begin position="29"/>
        <end position="89"/>
    </location>
</feature>
<protein>
    <submittedName>
        <fullName evidence="2">Helix-turn-helix transcriptional regulator</fullName>
    </submittedName>
</protein>
<name>A0A5R9AA67_9MICC</name>